<feature type="compositionally biased region" description="Polar residues" evidence="9">
    <location>
        <begin position="102"/>
        <end position="113"/>
    </location>
</feature>
<name>A0AAN8J5W1_PATCE</name>
<keyword evidence="11" id="KW-1185">Reference proteome</keyword>
<comment type="similarity">
    <text evidence="2 8">Belongs to the glycosyltransferase 92 family.</text>
</comment>
<dbReference type="AlphaFoldDB" id="A0AAN8J5W1"/>
<feature type="region of interest" description="Disordered" evidence="9">
    <location>
        <begin position="92"/>
        <end position="113"/>
    </location>
</feature>
<keyword evidence="5 8" id="KW-0812">Transmembrane</keyword>
<keyword evidence="7 8" id="KW-0472">Membrane</keyword>
<dbReference type="GO" id="GO:0016757">
    <property type="term" value="F:glycosyltransferase activity"/>
    <property type="evidence" value="ECO:0007669"/>
    <property type="project" value="UniProtKB-UniRule"/>
</dbReference>
<evidence type="ECO:0000256" key="1">
    <source>
        <dbReference type="ARBA" id="ARBA00004167"/>
    </source>
</evidence>
<evidence type="ECO:0000256" key="7">
    <source>
        <dbReference type="ARBA" id="ARBA00023136"/>
    </source>
</evidence>
<dbReference type="PANTHER" id="PTHR21461:SF69">
    <property type="entry name" value="GLYCOSYLTRANSFERASE FAMILY 92 PROTEIN"/>
    <property type="match status" value="1"/>
</dbReference>
<keyword evidence="6 8" id="KW-1133">Transmembrane helix</keyword>
<proteinExistence type="inferred from homology"/>
<comment type="caution">
    <text evidence="10">The sequence shown here is derived from an EMBL/GenBank/DDBJ whole genome shotgun (WGS) entry which is preliminary data.</text>
</comment>
<dbReference type="GO" id="GO:0016020">
    <property type="term" value="C:membrane"/>
    <property type="evidence" value="ECO:0007669"/>
    <property type="project" value="UniProtKB-SubCell"/>
</dbReference>
<evidence type="ECO:0000256" key="4">
    <source>
        <dbReference type="ARBA" id="ARBA00022679"/>
    </source>
</evidence>
<dbReference type="InterPro" id="IPR008166">
    <property type="entry name" value="Glyco_transf_92"/>
</dbReference>
<keyword evidence="4 8" id="KW-0808">Transferase</keyword>
<evidence type="ECO:0000256" key="8">
    <source>
        <dbReference type="RuleBase" id="RU366017"/>
    </source>
</evidence>
<evidence type="ECO:0000256" key="6">
    <source>
        <dbReference type="ARBA" id="ARBA00022989"/>
    </source>
</evidence>
<protein>
    <recommendedName>
        <fullName evidence="8">Glycosyltransferase family 92 protein</fullName>
        <ecNumber evidence="8">2.4.1.-</ecNumber>
    </recommendedName>
</protein>
<gene>
    <name evidence="10" type="ORF">SNE40_018652</name>
</gene>
<organism evidence="10 11">
    <name type="scientific">Patella caerulea</name>
    <name type="common">Rayed Mediterranean limpet</name>
    <dbReference type="NCBI Taxonomy" id="87958"/>
    <lineage>
        <taxon>Eukaryota</taxon>
        <taxon>Metazoa</taxon>
        <taxon>Spiralia</taxon>
        <taxon>Lophotrochozoa</taxon>
        <taxon>Mollusca</taxon>
        <taxon>Gastropoda</taxon>
        <taxon>Patellogastropoda</taxon>
        <taxon>Patelloidea</taxon>
        <taxon>Patellidae</taxon>
        <taxon>Patella</taxon>
    </lineage>
</organism>
<comment type="subcellular location">
    <subcellularLocation>
        <location evidence="1">Membrane</location>
        <topology evidence="1">Single-pass membrane protein</topology>
    </subcellularLocation>
</comment>
<dbReference type="Pfam" id="PF01697">
    <property type="entry name" value="Glyco_transf_92"/>
    <property type="match status" value="1"/>
</dbReference>
<evidence type="ECO:0000313" key="10">
    <source>
        <dbReference type="EMBL" id="KAK6170200.1"/>
    </source>
</evidence>
<dbReference type="GO" id="GO:0005737">
    <property type="term" value="C:cytoplasm"/>
    <property type="evidence" value="ECO:0007669"/>
    <property type="project" value="TreeGrafter"/>
</dbReference>
<evidence type="ECO:0000256" key="2">
    <source>
        <dbReference type="ARBA" id="ARBA00007647"/>
    </source>
</evidence>
<dbReference type="EMBL" id="JAZGQO010000014">
    <property type="protein sequence ID" value="KAK6170200.1"/>
    <property type="molecule type" value="Genomic_DNA"/>
</dbReference>
<accession>A0AAN8J5W1</accession>
<evidence type="ECO:0000256" key="3">
    <source>
        <dbReference type="ARBA" id="ARBA00022676"/>
    </source>
</evidence>
<dbReference type="PANTHER" id="PTHR21461">
    <property type="entry name" value="GLYCOSYLTRANSFERASE FAMILY 92 PROTEIN"/>
    <property type="match status" value="1"/>
</dbReference>
<keyword evidence="3 8" id="KW-0328">Glycosyltransferase</keyword>
<reference evidence="10 11" key="1">
    <citation type="submission" date="2024-01" db="EMBL/GenBank/DDBJ databases">
        <title>The genome of the rayed Mediterranean limpet Patella caerulea (Linnaeus, 1758).</title>
        <authorList>
            <person name="Anh-Thu Weber A."/>
            <person name="Halstead-Nussloch G."/>
        </authorList>
    </citation>
    <scope>NUCLEOTIDE SEQUENCE [LARGE SCALE GENOMIC DNA]</scope>
    <source>
        <strain evidence="10">AATW-2023a</strain>
        <tissue evidence="10">Whole specimen</tissue>
    </source>
</reference>
<dbReference type="Proteomes" id="UP001347796">
    <property type="component" value="Unassembled WGS sequence"/>
</dbReference>
<evidence type="ECO:0000256" key="9">
    <source>
        <dbReference type="SAM" id="MobiDB-lite"/>
    </source>
</evidence>
<evidence type="ECO:0000256" key="5">
    <source>
        <dbReference type="ARBA" id="ARBA00022692"/>
    </source>
</evidence>
<sequence>MQKGGFLKSITFNRFILLLCGIYIGMVLFIHSRLQTDRQPQQIDNDSKSEYQLTEQLDLSDLKTWVNNKKELNQLSKEISDLERKVHQAKKQMEGLKKQNENPKSSNCLQHGNESVKNSNFKILEQGVYVFSAYLDDRKPNVFIRLMVLLEKTKKKVPIFCHINSVIIIAKQYEMCENHNKPFGGYIYSCELPRNMSNPCPLRVSTVYASSVSSDVALPIIPVKPLSKPQEFGICISPLFGSVKKEKIVEFIELSQILGANHFYFYDNNISAEMKMTLNYYEQKNIVTVVPWDLPTVIFDNKIWYHGQLIAHNDCLYRSMSTLEHVLFNDIDEFVIPHTSAKYWKDLFPSVFKDQYCGIAFSSAFYDPAIGVTHPSGLQTMSITGRTKLFSHVRTKIMVKPQRVFEVGIHHVSKQNEEKWSVQKFKPELAYLHHYRKCIGNYGMKCSQFEKDTTIFRYYDELKDRYDFSMKIINKLSSALSPNVTQKVV</sequence>
<evidence type="ECO:0000313" key="11">
    <source>
        <dbReference type="Proteomes" id="UP001347796"/>
    </source>
</evidence>
<feature type="transmembrane region" description="Helical" evidence="8">
    <location>
        <begin position="12"/>
        <end position="31"/>
    </location>
</feature>
<dbReference type="EC" id="2.4.1.-" evidence="8"/>
<feature type="compositionally biased region" description="Basic and acidic residues" evidence="9">
    <location>
        <begin position="92"/>
        <end position="101"/>
    </location>
</feature>